<comment type="caution">
    <text evidence="2">The sequence shown here is derived from an EMBL/GenBank/DDBJ whole genome shotgun (WGS) entry which is preliminary data.</text>
</comment>
<feature type="compositionally biased region" description="Low complexity" evidence="1">
    <location>
        <begin position="256"/>
        <end position="266"/>
    </location>
</feature>
<feature type="region of interest" description="Disordered" evidence="1">
    <location>
        <begin position="184"/>
        <end position="209"/>
    </location>
</feature>
<evidence type="ECO:0000313" key="3">
    <source>
        <dbReference type="Proteomes" id="UP000290288"/>
    </source>
</evidence>
<evidence type="ECO:0000256" key="1">
    <source>
        <dbReference type="SAM" id="MobiDB-lite"/>
    </source>
</evidence>
<dbReference type="AlphaFoldDB" id="A0A4Q2DPT8"/>
<keyword evidence="3" id="KW-1185">Reference proteome</keyword>
<feature type="compositionally biased region" description="Pro residues" evidence="1">
    <location>
        <begin position="267"/>
        <end position="278"/>
    </location>
</feature>
<protein>
    <recommendedName>
        <fullName evidence="4">Homeobox domain-containing protein</fullName>
    </recommendedName>
</protein>
<gene>
    <name evidence="2" type="ORF">EST38_g3484</name>
</gene>
<sequence>MSTWTTKLEEDHSHHHALAATSAVSPADAALSAANAAQRKGTKKLNKEGTAIILDFVNRNNGGELRITKAQAQEVAAEIRSKTGYEEMTFAKVQDWVKRRRVAVAKSKAQAAASPVTPYPSASSSSSAPTATPSSIQTSALTSPQIQMLESLISQFPDGVDDVQISTWATGFNVNRDLVKNLVGSRQKNRTPSLPPTPVSPSAIPHRHSWLQPDTRSFADRIAQTNANARQRLPTPADTVSSAGSPVVSHATVPKRPSSPAASPRSPRSPTPPPPPPTTSASTSSDAMEVDSSPLIQTPLTTVHPETRFIDPIVKGILEGVKGAARASPSAPAVLPRTAAELNALWAPFETKLNQLTESLAL</sequence>
<evidence type="ECO:0000313" key="2">
    <source>
        <dbReference type="EMBL" id="RXW22380.1"/>
    </source>
</evidence>
<feature type="region of interest" description="Disordered" evidence="1">
    <location>
        <begin position="107"/>
        <end position="139"/>
    </location>
</feature>
<dbReference type="OrthoDB" id="10422680at2759"/>
<proteinExistence type="predicted"/>
<evidence type="ECO:0008006" key="4">
    <source>
        <dbReference type="Google" id="ProtNLM"/>
    </source>
</evidence>
<name>A0A4Q2DPT8_9AGAR</name>
<reference evidence="2 3" key="1">
    <citation type="submission" date="2019-01" db="EMBL/GenBank/DDBJ databases">
        <title>Draft genome sequence of Psathyrella aberdarensis IHI B618.</title>
        <authorList>
            <person name="Buettner E."/>
            <person name="Kellner H."/>
        </authorList>
    </citation>
    <scope>NUCLEOTIDE SEQUENCE [LARGE SCALE GENOMIC DNA]</scope>
    <source>
        <strain evidence="2 3">IHI B618</strain>
    </source>
</reference>
<dbReference type="Proteomes" id="UP000290288">
    <property type="component" value="Unassembled WGS sequence"/>
</dbReference>
<accession>A0A4Q2DPT8</accession>
<dbReference type="EMBL" id="SDEE01000074">
    <property type="protein sequence ID" value="RXW22380.1"/>
    <property type="molecule type" value="Genomic_DNA"/>
</dbReference>
<organism evidence="2 3">
    <name type="scientific">Candolleomyces aberdarensis</name>
    <dbReference type="NCBI Taxonomy" id="2316362"/>
    <lineage>
        <taxon>Eukaryota</taxon>
        <taxon>Fungi</taxon>
        <taxon>Dikarya</taxon>
        <taxon>Basidiomycota</taxon>
        <taxon>Agaricomycotina</taxon>
        <taxon>Agaricomycetes</taxon>
        <taxon>Agaricomycetidae</taxon>
        <taxon>Agaricales</taxon>
        <taxon>Agaricineae</taxon>
        <taxon>Psathyrellaceae</taxon>
        <taxon>Candolleomyces</taxon>
    </lineage>
</organism>
<feature type="region of interest" description="Disordered" evidence="1">
    <location>
        <begin position="228"/>
        <end position="290"/>
    </location>
</feature>